<dbReference type="KEGG" id="cmv:CMUST_08825"/>
<keyword evidence="2" id="KW-0732">Signal</keyword>
<dbReference type="Gene3D" id="2.60.40.1890">
    <property type="entry name" value="PCu(A)C copper chaperone"/>
    <property type="match status" value="1"/>
</dbReference>
<evidence type="ECO:0000313" key="3">
    <source>
        <dbReference type="EMBL" id="AKK06089.1"/>
    </source>
</evidence>
<evidence type="ECO:0008006" key="5">
    <source>
        <dbReference type="Google" id="ProtNLM"/>
    </source>
</evidence>
<reference evidence="3 4" key="1">
    <citation type="journal article" date="2015" name="Genome Announc.">
        <title>Complete Genome Sequence of the Type Strain Corynebacterium mustelae DSM 45274, Isolated from Various Tissues of a Male Ferret with Lethal Sepsis.</title>
        <authorList>
            <person name="Ruckert C."/>
            <person name="Eimer J."/>
            <person name="Winkler A."/>
            <person name="Tauch A."/>
        </authorList>
    </citation>
    <scope>NUCLEOTIDE SEQUENCE [LARGE SCALE GENOMIC DNA]</scope>
    <source>
        <strain evidence="3 4">DSM 45274</strain>
    </source>
</reference>
<dbReference type="EMBL" id="CP011542">
    <property type="protein sequence ID" value="AKK06089.1"/>
    <property type="molecule type" value="Genomic_DNA"/>
</dbReference>
<feature type="compositionally biased region" description="Basic and acidic residues" evidence="1">
    <location>
        <begin position="187"/>
        <end position="203"/>
    </location>
</feature>
<gene>
    <name evidence="3" type="ORF">CMUST_08825</name>
</gene>
<sequence>MLNFRQIRTVALCAVAASALILSGCTTSEKDSANKVDTATSVMATAASSAVKDAGDKMSKEDISFDDAFVRAMESDAKMTAVFGKITNNTDNEITIVGFETDIDAGSFELHEVVDGKMQEKQGGFVIPAGKSHVLEPGHDHFMVMDVSKPVAAGETVNLSVELSDGSMVDFKDIPVRTVAAGDEEYSSDHSDHGDHDHSEHKH</sequence>
<name>A0A0G3GY55_9CORY</name>
<dbReference type="InterPro" id="IPR036182">
    <property type="entry name" value="PCuAC_sf"/>
</dbReference>
<dbReference type="Pfam" id="PF04314">
    <property type="entry name" value="PCuAC"/>
    <property type="match status" value="1"/>
</dbReference>
<protein>
    <recommendedName>
        <fullName evidence="5">Copper chaperone PCu(A)C</fullName>
    </recommendedName>
</protein>
<feature type="region of interest" description="Disordered" evidence="1">
    <location>
        <begin position="183"/>
        <end position="203"/>
    </location>
</feature>
<dbReference type="PATRIC" id="fig|571915.4.peg.1876"/>
<proteinExistence type="predicted"/>
<dbReference type="RefSeq" id="WP_047262188.1">
    <property type="nucleotide sequence ID" value="NZ_CP011542.1"/>
</dbReference>
<dbReference type="STRING" id="571915.CMUST_08825"/>
<evidence type="ECO:0000256" key="2">
    <source>
        <dbReference type="SAM" id="SignalP"/>
    </source>
</evidence>
<evidence type="ECO:0000313" key="4">
    <source>
        <dbReference type="Proteomes" id="UP000035199"/>
    </source>
</evidence>
<dbReference type="Proteomes" id="UP000035199">
    <property type="component" value="Chromosome"/>
</dbReference>
<reference evidence="4" key="2">
    <citation type="submission" date="2015-05" db="EMBL/GenBank/DDBJ databases">
        <title>Complete genome sequence of Corynebacterium mustelae DSM 45274, isolated from various tissues of a male ferret with lethal sepsis.</title>
        <authorList>
            <person name="Ruckert C."/>
            <person name="Albersmeier A."/>
            <person name="Winkler A."/>
            <person name="Tauch A."/>
        </authorList>
    </citation>
    <scope>NUCLEOTIDE SEQUENCE [LARGE SCALE GENOMIC DNA]</scope>
    <source>
        <strain evidence="4">DSM 45274</strain>
    </source>
</reference>
<evidence type="ECO:0000256" key="1">
    <source>
        <dbReference type="SAM" id="MobiDB-lite"/>
    </source>
</evidence>
<accession>A0A0G3GY55</accession>
<dbReference type="InterPro" id="IPR007410">
    <property type="entry name" value="LpqE-like"/>
</dbReference>
<dbReference type="OrthoDB" id="9796962at2"/>
<dbReference type="PANTHER" id="PTHR36302:SF1">
    <property type="entry name" value="COPPER CHAPERONE PCU(A)C"/>
    <property type="match status" value="1"/>
</dbReference>
<dbReference type="SUPFAM" id="SSF110087">
    <property type="entry name" value="DR1885-like metal-binding protein"/>
    <property type="match status" value="1"/>
</dbReference>
<feature type="signal peptide" evidence="2">
    <location>
        <begin position="1"/>
        <end position="19"/>
    </location>
</feature>
<dbReference type="AlphaFoldDB" id="A0A0G3GY55"/>
<dbReference type="PANTHER" id="PTHR36302">
    <property type="entry name" value="BLR7088 PROTEIN"/>
    <property type="match status" value="1"/>
</dbReference>
<dbReference type="PROSITE" id="PS51257">
    <property type="entry name" value="PROKAR_LIPOPROTEIN"/>
    <property type="match status" value="1"/>
</dbReference>
<organism evidence="3 4">
    <name type="scientific">Corynebacterium mustelae</name>
    <dbReference type="NCBI Taxonomy" id="571915"/>
    <lineage>
        <taxon>Bacteria</taxon>
        <taxon>Bacillati</taxon>
        <taxon>Actinomycetota</taxon>
        <taxon>Actinomycetes</taxon>
        <taxon>Mycobacteriales</taxon>
        <taxon>Corynebacteriaceae</taxon>
        <taxon>Corynebacterium</taxon>
    </lineage>
</organism>
<feature type="chain" id="PRO_5039143265" description="Copper chaperone PCu(A)C" evidence="2">
    <location>
        <begin position="20"/>
        <end position="203"/>
    </location>
</feature>
<keyword evidence="4" id="KW-1185">Reference proteome</keyword>
<dbReference type="InterPro" id="IPR058248">
    <property type="entry name" value="Lxx211020-like"/>
</dbReference>